<organism evidence="20 21">
    <name type="scientific">Aureobasidium melanogenum</name>
    <name type="common">Aureobasidium pullulans var. melanogenum</name>
    <dbReference type="NCBI Taxonomy" id="46634"/>
    <lineage>
        <taxon>Eukaryota</taxon>
        <taxon>Fungi</taxon>
        <taxon>Dikarya</taxon>
        <taxon>Ascomycota</taxon>
        <taxon>Pezizomycotina</taxon>
        <taxon>Dothideomycetes</taxon>
        <taxon>Dothideomycetidae</taxon>
        <taxon>Dothideales</taxon>
        <taxon>Saccotheciaceae</taxon>
        <taxon>Aureobasidium</taxon>
    </lineage>
</organism>
<feature type="transmembrane region" description="Helical" evidence="17">
    <location>
        <begin position="695"/>
        <end position="718"/>
    </location>
</feature>
<feature type="transmembrane region" description="Helical" evidence="17">
    <location>
        <begin position="724"/>
        <end position="743"/>
    </location>
</feature>
<evidence type="ECO:0000256" key="15">
    <source>
        <dbReference type="ARBA" id="ARBA00023098"/>
    </source>
</evidence>
<proteinExistence type="inferred from homology"/>
<dbReference type="PANTHER" id="PTHR19353:SF30">
    <property type="entry name" value="DELTA 8-(E)-SPHINGOLIPID DESATURASE"/>
    <property type="match status" value="1"/>
</dbReference>
<dbReference type="CDD" id="cd03506">
    <property type="entry name" value="Delta6-FADS-like"/>
    <property type="match status" value="1"/>
</dbReference>
<evidence type="ECO:0000256" key="8">
    <source>
        <dbReference type="ARBA" id="ARBA00022617"/>
    </source>
</evidence>
<dbReference type="AlphaFoldDB" id="A0A9P8FXW6"/>
<feature type="transmembrane region" description="Helical" evidence="17">
    <location>
        <begin position="218"/>
        <end position="237"/>
    </location>
</feature>
<keyword evidence="16 17" id="KW-0472">Membrane</keyword>
<dbReference type="InterPro" id="IPR012171">
    <property type="entry name" value="Fatty_acid_desaturase"/>
</dbReference>
<sequence>MTSLTDDNHNDNIDLDLREDDAAKTDEEAGTINADQSLVCRQNIPKTPPFLFSIYTKSQKLWIILLVSFAATFSGFASNIYFPSIPTIAADLSSSIELINLTVTGYLIFQGLSPTLWGAISDTYGRRVTYICTFIVFIAACVGLAETKSYAQLLVLRCLQSTGSASTIAIGAGVVGDITTREERGGYMGYFQAGLLLPVALGPLIGGALADSLGWRSVFWFLTIYATAFLLVLVALLPETLRSLVGNGSVAPPKYAVSLFSAWSVKHNVESEYSGVTPAKRINVLGSITILLERRPLYTISFVGLFYMVWQMVVTVLSSVFQATYNMSDLQVGLVYLANGVGCMILSAAAIERSIDEGHIIVIHEGYALKLDGWLNKHPGGRLAILHMVGRDATDEINVYHSTHALQRMRAYRIGRITQPWGNLEPPLRRAAIRQRHDISYDEKTQGHRIFDETEARSIQDKTNALKAEHLSRIAFTSAMEQKEIAEGLASMPSVDEHTQLAIAMDFRALHERVKNEGFYDCPYIEYGKELIRYSLLFSTFIYFLRAEWYLTSACFLGIFWQQIMFTAHDAGHRGITGNFVADTLIGAFIADFCCGLSIGWWKSSHNVHHLITNMPEHDPDLQNVPLFATSPTYFRSILSTFYNFTFVWDAVADSLVPYQKYTYYPIMAIARFNLYLLSWLHLMSPRAANLGSAWWTRPVEIFFMAGYWTVFGYGLLWCTLPTWPIRIAFVLISHCITMLLHVQITLSHWGMPTADLGPTESFPQRQLRTTMDIDCPAWLDFLHGGLQFQAIHHLFPRVPRHNLRRLQVLVREFCDKTTIKYECYGFVEGNQVVLSRLEEVGKMVETLVKCQKFMAETGESGLH</sequence>
<dbReference type="GO" id="GO:0016717">
    <property type="term" value="F:oxidoreductase activity, acting on paired donors, with oxidation of a pair of donors resulting in the reduction of molecular oxygen to two molecules of water"/>
    <property type="evidence" value="ECO:0007669"/>
    <property type="project" value="TreeGrafter"/>
</dbReference>
<feature type="transmembrane region" description="Helical" evidence="17">
    <location>
        <begin position="61"/>
        <end position="82"/>
    </location>
</feature>
<comment type="subcellular location">
    <subcellularLocation>
        <location evidence="1">Membrane</location>
        <topology evidence="1">Multi-pass membrane protein</topology>
    </subcellularLocation>
</comment>
<comment type="pathway">
    <text evidence="3">Sphingolipid metabolism.</text>
</comment>
<evidence type="ECO:0000256" key="11">
    <source>
        <dbReference type="ARBA" id="ARBA00022919"/>
    </source>
</evidence>
<evidence type="ECO:0000256" key="16">
    <source>
        <dbReference type="ARBA" id="ARBA00023136"/>
    </source>
</evidence>
<feature type="transmembrane region" description="Helical" evidence="17">
    <location>
        <begin position="333"/>
        <end position="351"/>
    </location>
</feature>
<keyword evidence="13" id="KW-0560">Oxidoreductase</keyword>
<feature type="transmembrane region" description="Helical" evidence="17">
    <location>
        <begin position="297"/>
        <end position="321"/>
    </location>
</feature>
<reference evidence="20" key="2">
    <citation type="submission" date="2021-08" db="EMBL/GenBank/DDBJ databases">
        <authorList>
            <person name="Gostincar C."/>
            <person name="Sun X."/>
            <person name="Song Z."/>
            <person name="Gunde-Cimerman N."/>
        </authorList>
    </citation>
    <scope>NUCLEOTIDE SEQUENCE</scope>
    <source>
        <strain evidence="20">EXF-9298</strain>
    </source>
</reference>
<dbReference type="EMBL" id="JAHFXS010000425">
    <property type="protein sequence ID" value="KAG9985094.1"/>
    <property type="molecule type" value="Genomic_DNA"/>
</dbReference>
<evidence type="ECO:0000256" key="5">
    <source>
        <dbReference type="ARBA" id="ARBA00012019"/>
    </source>
</evidence>
<feature type="transmembrane region" description="Helical" evidence="17">
    <location>
        <begin position="128"/>
        <end position="145"/>
    </location>
</feature>
<keyword evidence="11" id="KW-0746">Sphingolipid metabolism</keyword>
<dbReference type="Gene3D" id="1.20.1720.10">
    <property type="entry name" value="Multidrug resistance protein D"/>
    <property type="match status" value="1"/>
</dbReference>
<feature type="transmembrane region" description="Helical" evidence="17">
    <location>
        <begin position="187"/>
        <end position="206"/>
    </location>
</feature>
<evidence type="ECO:0000259" key="18">
    <source>
        <dbReference type="PROSITE" id="PS50255"/>
    </source>
</evidence>
<evidence type="ECO:0000259" key="19">
    <source>
        <dbReference type="PROSITE" id="PS50850"/>
    </source>
</evidence>
<reference evidence="20" key="1">
    <citation type="journal article" date="2021" name="J Fungi (Basel)">
        <title>Virulence traits and population genomics of the black yeast Aureobasidium melanogenum.</title>
        <authorList>
            <person name="Cernosa A."/>
            <person name="Sun X."/>
            <person name="Gostincar C."/>
            <person name="Fang C."/>
            <person name="Gunde-Cimerman N."/>
            <person name="Song Z."/>
        </authorList>
    </citation>
    <scope>NUCLEOTIDE SEQUENCE</scope>
    <source>
        <strain evidence="20">EXF-9298</strain>
    </source>
</reference>
<dbReference type="InterPro" id="IPR036400">
    <property type="entry name" value="Cyt_B5-like_heme/steroid_sf"/>
</dbReference>
<feature type="non-terminal residue" evidence="20">
    <location>
        <position position="864"/>
    </location>
</feature>
<dbReference type="GO" id="GO:0022857">
    <property type="term" value="F:transmembrane transporter activity"/>
    <property type="evidence" value="ECO:0007669"/>
    <property type="project" value="InterPro"/>
</dbReference>
<feature type="transmembrane region" description="Helical" evidence="17">
    <location>
        <begin position="580"/>
        <end position="602"/>
    </location>
</feature>
<keyword evidence="12 17" id="KW-1133">Transmembrane helix</keyword>
<protein>
    <recommendedName>
        <fullName evidence="6">Delta 8-(E)-sphingolipid desaturase</fullName>
        <ecNumber evidence="5">1.14.19.18</ecNumber>
    </recommendedName>
</protein>
<dbReference type="EC" id="1.14.19.18" evidence="5"/>
<dbReference type="FunFam" id="1.20.1720.10:FF:000009">
    <property type="entry name" value="MFS multidrug transporter"/>
    <property type="match status" value="1"/>
</dbReference>
<evidence type="ECO:0000256" key="6">
    <source>
        <dbReference type="ARBA" id="ARBA00016939"/>
    </source>
</evidence>
<feature type="domain" description="Cytochrome b5 heme-binding" evidence="18">
    <location>
        <begin position="343"/>
        <end position="418"/>
    </location>
</feature>
<evidence type="ECO:0000313" key="20">
    <source>
        <dbReference type="EMBL" id="KAG9985094.1"/>
    </source>
</evidence>
<keyword evidence="21" id="KW-1185">Reference proteome</keyword>
<keyword evidence="7" id="KW-0813">Transport</keyword>
<accession>A0A9P8FXW6</accession>
<evidence type="ECO:0000256" key="7">
    <source>
        <dbReference type="ARBA" id="ARBA00022448"/>
    </source>
</evidence>
<evidence type="ECO:0000256" key="17">
    <source>
        <dbReference type="SAM" id="Phobius"/>
    </source>
</evidence>
<keyword evidence="8" id="KW-0349">Heme</keyword>
<dbReference type="PROSITE" id="PS50850">
    <property type="entry name" value="MFS"/>
    <property type="match status" value="1"/>
</dbReference>
<dbReference type="Pfam" id="PF00487">
    <property type="entry name" value="FA_desaturase"/>
    <property type="match status" value="1"/>
</dbReference>
<feature type="domain" description="Major facilitator superfamily (MFS) profile" evidence="19">
    <location>
        <begin position="63"/>
        <end position="656"/>
    </location>
</feature>
<keyword evidence="15" id="KW-0443">Lipid metabolism</keyword>
<dbReference type="InterPro" id="IPR036259">
    <property type="entry name" value="MFS_trans_sf"/>
</dbReference>
<comment type="pathway">
    <text evidence="2">Lipid metabolism; sphingolipid metabolism.</text>
</comment>
<dbReference type="SMART" id="SM01117">
    <property type="entry name" value="Cyt-b5"/>
    <property type="match status" value="1"/>
</dbReference>
<dbReference type="Proteomes" id="UP000729357">
    <property type="component" value="Unassembled WGS sequence"/>
</dbReference>
<dbReference type="PANTHER" id="PTHR19353">
    <property type="entry name" value="FATTY ACID DESATURASE 2"/>
    <property type="match status" value="1"/>
</dbReference>
<gene>
    <name evidence="20" type="ORF">KCU98_g4956</name>
</gene>
<dbReference type="SUPFAM" id="SSF103473">
    <property type="entry name" value="MFS general substrate transporter"/>
    <property type="match status" value="1"/>
</dbReference>
<evidence type="ECO:0000256" key="1">
    <source>
        <dbReference type="ARBA" id="ARBA00004141"/>
    </source>
</evidence>
<dbReference type="Pfam" id="PF00173">
    <property type="entry name" value="Cyt-b5"/>
    <property type="match status" value="1"/>
</dbReference>
<keyword evidence="14" id="KW-0408">Iron</keyword>
<dbReference type="InterPro" id="IPR001199">
    <property type="entry name" value="Cyt_B5-like_heme/steroid-bd"/>
</dbReference>
<feature type="transmembrane region" description="Helical" evidence="17">
    <location>
        <begin position="151"/>
        <end position="175"/>
    </location>
</feature>
<dbReference type="SUPFAM" id="SSF55856">
    <property type="entry name" value="Cytochrome b5-like heme/steroid binding domain"/>
    <property type="match status" value="1"/>
</dbReference>
<keyword evidence="10" id="KW-0479">Metal-binding</keyword>
<dbReference type="Pfam" id="PF07690">
    <property type="entry name" value="MFS_1"/>
    <property type="match status" value="1"/>
</dbReference>
<dbReference type="InterPro" id="IPR005804">
    <property type="entry name" value="FA_desaturase_dom"/>
</dbReference>
<dbReference type="PROSITE" id="PS50255">
    <property type="entry name" value="CYTOCHROME_B5_2"/>
    <property type="match status" value="1"/>
</dbReference>
<evidence type="ECO:0000256" key="3">
    <source>
        <dbReference type="ARBA" id="ARBA00004991"/>
    </source>
</evidence>
<evidence type="ECO:0000256" key="4">
    <source>
        <dbReference type="ARBA" id="ARBA00009295"/>
    </source>
</evidence>
<evidence type="ECO:0000256" key="2">
    <source>
        <dbReference type="ARBA" id="ARBA00004760"/>
    </source>
</evidence>
<dbReference type="InterPro" id="IPR011701">
    <property type="entry name" value="MFS"/>
</dbReference>
<dbReference type="GO" id="GO:0016020">
    <property type="term" value="C:membrane"/>
    <property type="evidence" value="ECO:0007669"/>
    <property type="project" value="UniProtKB-SubCell"/>
</dbReference>
<dbReference type="GO" id="GO:0046872">
    <property type="term" value="F:metal ion binding"/>
    <property type="evidence" value="ECO:0007669"/>
    <property type="project" value="UniProtKB-KW"/>
</dbReference>
<evidence type="ECO:0000256" key="10">
    <source>
        <dbReference type="ARBA" id="ARBA00022723"/>
    </source>
</evidence>
<comment type="similarity">
    <text evidence="4">Belongs to the fatty acid desaturase type 1 family.</text>
</comment>
<dbReference type="InterPro" id="IPR020846">
    <property type="entry name" value="MFS_dom"/>
</dbReference>
<keyword evidence="9 17" id="KW-0812">Transmembrane</keyword>
<comment type="caution">
    <text evidence="20">The sequence shown here is derived from an EMBL/GenBank/DDBJ whole genome shotgun (WGS) entry which is preliminary data.</text>
</comment>
<evidence type="ECO:0000256" key="12">
    <source>
        <dbReference type="ARBA" id="ARBA00022989"/>
    </source>
</evidence>
<dbReference type="GO" id="GO:0006665">
    <property type="term" value="P:sphingolipid metabolic process"/>
    <property type="evidence" value="ECO:0007669"/>
    <property type="project" value="UniProtKB-KW"/>
</dbReference>
<feature type="transmembrane region" description="Helical" evidence="17">
    <location>
        <begin position="536"/>
        <end position="560"/>
    </location>
</feature>
<evidence type="ECO:0000256" key="9">
    <source>
        <dbReference type="ARBA" id="ARBA00022692"/>
    </source>
</evidence>
<evidence type="ECO:0000313" key="21">
    <source>
        <dbReference type="Proteomes" id="UP000729357"/>
    </source>
</evidence>
<feature type="transmembrane region" description="Helical" evidence="17">
    <location>
        <begin position="664"/>
        <end position="683"/>
    </location>
</feature>
<evidence type="ECO:0000256" key="14">
    <source>
        <dbReference type="ARBA" id="ARBA00023004"/>
    </source>
</evidence>
<evidence type="ECO:0000256" key="13">
    <source>
        <dbReference type="ARBA" id="ARBA00023002"/>
    </source>
</evidence>
<name>A0A9P8FXW6_AURME</name>